<evidence type="ECO:0000313" key="1">
    <source>
        <dbReference type="EMBL" id="KFI90381.1"/>
    </source>
</evidence>
<sequence>MAKNKLSIYLIKQDFPVGEIIPPASDDGNRIVELQVKGHESYKLFARSAKPHEPGWVDTFFNSAVGSESLRVANIGAALVVPVIVGNNSFGVEADETISSGGRDSQRYFVLTFGYGRTLINRSAIEERFGLKCVLNSVKNDTLRAIHFADVSGSAKRSSEQLSRIGDIDDFAIDTERNLLSQVTAKCGEDELLCGTVTGGDSLAVTKEIDIDNVQEFLKSLYELFCQETYKQDFDWVDNIAPVKDPALEEKLWAESIRQIADYSYEDDSQHDLWMAVPDIIDWDRIEGFQIGSQTDENKEPILQDDVLLADVLRSFKNPLTSIDQLKNKRITAISRENGLPYQRWQAHKCLVGDLTYDGKSYCVLDGAWYEIRSDYLNRINEDFMDTNESDIEFIPYSQDCDEEQLVDGFDGNKIKLEKEGLYNYKLERALVKEFPNHFLLMDRRLISYGGGRSRIEFCDVLADDGKRIHIKRYSGSATMSHLFNQGLVSASMERDASDYAEKVNERIMQIGEQEGLSSVENFLLNQNQIHDVVFAIVPKQDSHNHDLPFFSKVALCSVKKQLKRMGIDTKLNWIDRINNSEGQTPNEH</sequence>
<dbReference type="RefSeq" id="WP_026646060.1">
    <property type="nucleotide sequence ID" value="NZ_JGZL01000003.1"/>
</dbReference>
<dbReference type="STRING" id="78346.BRUM_0142"/>
<proteinExistence type="predicted"/>
<dbReference type="NCBIfam" id="TIGR04141">
    <property type="entry name" value="TIGR04141 family sporadically distributed protein"/>
    <property type="match status" value="1"/>
</dbReference>
<organism evidence="1 2">
    <name type="scientific">Bifidobacterium ruminantium</name>
    <dbReference type="NCBI Taxonomy" id="78346"/>
    <lineage>
        <taxon>Bacteria</taxon>
        <taxon>Bacillati</taxon>
        <taxon>Actinomycetota</taxon>
        <taxon>Actinomycetes</taxon>
        <taxon>Bifidobacteriales</taxon>
        <taxon>Bifidobacteriaceae</taxon>
        <taxon>Bifidobacterium</taxon>
    </lineage>
</organism>
<dbReference type="EMBL" id="JGZL01000003">
    <property type="protein sequence ID" value="KFI90381.1"/>
    <property type="molecule type" value="Genomic_DNA"/>
</dbReference>
<gene>
    <name evidence="1" type="ORF">BRUM_0142</name>
</gene>
<dbReference type="InterPro" id="IPR026487">
    <property type="entry name" value="CHP04141"/>
</dbReference>
<dbReference type="eggNOG" id="ENOG502Z97J">
    <property type="taxonomic scope" value="Bacteria"/>
</dbReference>
<reference evidence="1 2" key="1">
    <citation type="submission" date="2014-03" db="EMBL/GenBank/DDBJ databases">
        <title>Genomics of Bifidobacteria.</title>
        <authorList>
            <person name="Ventura M."/>
            <person name="Milani C."/>
            <person name="Lugli G.A."/>
        </authorList>
    </citation>
    <scope>NUCLEOTIDE SEQUENCE [LARGE SCALE GENOMIC DNA]</scope>
    <source>
        <strain evidence="1 2">LMG 21811</strain>
    </source>
</reference>
<dbReference type="Proteomes" id="UP000029078">
    <property type="component" value="Unassembled WGS sequence"/>
</dbReference>
<keyword evidence="2" id="KW-1185">Reference proteome</keyword>
<dbReference type="Pfam" id="PF19614">
    <property type="entry name" value="DUF6119"/>
    <property type="match status" value="1"/>
</dbReference>
<name>A0A087D4D1_BIFRU</name>
<accession>A0A087D4D1</accession>
<evidence type="ECO:0008006" key="3">
    <source>
        <dbReference type="Google" id="ProtNLM"/>
    </source>
</evidence>
<evidence type="ECO:0000313" key="2">
    <source>
        <dbReference type="Proteomes" id="UP000029078"/>
    </source>
</evidence>
<protein>
    <recommendedName>
        <fullName evidence="3">Sporadically distributed protein, TIGR04141 family</fullName>
    </recommendedName>
</protein>
<comment type="caution">
    <text evidence="1">The sequence shown here is derived from an EMBL/GenBank/DDBJ whole genome shotgun (WGS) entry which is preliminary data.</text>
</comment>
<dbReference type="AlphaFoldDB" id="A0A087D4D1"/>